<name>A0A814IH74_9BILA</name>
<dbReference type="AlphaFoldDB" id="A0A814IH74"/>
<evidence type="ECO:0000256" key="8">
    <source>
        <dbReference type="SAM" id="Phobius"/>
    </source>
</evidence>
<proteinExistence type="inferred from homology"/>
<dbReference type="GO" id="GO:0031902">
    <property type="term" value="C:late endosome membrane"/>
    <property type="evidence" value="ECO:0007669"/>
    <property type="project" value="UniProtKB-SubCell"/>
</dbReference>
<keyword evidence="5" id="KW-0479">Metal-binding</keyword>
<evidence type="ECO:0000256" key="1">
    <source>
        <dbReference type="ARBA" id="ARBA00004414"/>
    </source>
</evidence>
<dbReference type="OrthoDB" id="4713066at2759"/>
<keyword evidence="11" id="KW-1185">Reference proteome</keyword>
<dbReference type="GO" id="GO:0005765">
    <property type="term" value="C:lysosomal membrane"/>
    <property type="evidence" value="ECO:0007669"/>
    <property type="project" value="UniProtKB-SubCell"/>
</dbReference>
<accession>A0A814IH74</accession>
<feature type="domain" description="LITAF" evidence="9">
    <location>
        <begin position="43"/>
        <end position="129"/>
    </location>
</feature>
<sequence length="176" mass="19982">DLPQANSDDSDTGDSIQIRLLTDDLLPKPTVPNQAFFPTQHHISVVQPSANLPYGLGDYSTQTVCPRCRTYVSTNVKYIIGPITWLIAGVLCVFGFNCGCCLIPFCADSCKNVEHYCPNCGFLILRRIIFLELINSFDFCFFYKIKYINIFCLFYRNLFPPYFLARNSGLYVDLNA</sequence>
<keyword evidence="7 8" id="KW-0472">Membrane</keyword>
<keyword evidence="8" id="KW-0812">Transmembrane</keyword>
<comment type="caution">
    <text evidence="10">The sequence shown here is derived from an EMBL/GenBank/DDBJ whole genome shotgun (WGS) entry which is preliminary data.</text>
</comment>
<dbReference type="Proteomes" id="UP000663879">
    <property type="component" value="Unassembled WGS sequence"/>
</dbReference>
<evidence type="ECO:0000259" key="9">
    <source>
        <dbReference type="PROSITE" id="PS51837"/>
    </source>
</evidence>
<dbReference type="SMART" id="SM00714">
    <property type="entry name" value="LITAF"/>
    <property type="match status" value="1"/>
</dbReference>
<evidence type="ECO:0000256" key="6">
    <source>
        <dbReference type="ARBA" id="ARBA00022833"/>
    </source>
</evidence>
<protein>
    <recommendedName>
        <fullName evidence="9">LITAF domain-containing protein</fullName>
    </recommendedName>
</protein>
<dbReference type="EMBL" id="CAJNOC010004492">
    <property type="protein sequence ID" value="CAF1023518.1"/>
    <property type="molecule type" value="Genomic_DNA"/>
</dbReference>
<dbReference type="PROSITE" id="PS51837">
    <property type="entry name" value="LITAF"/>
    <property type="match status" value="1"/>
</dbReference>
<keyword evidence="6" id="KW-0862">Zinc</keyword>
<evidence type="ECO:0000313" key="11">
    <source>
        <dbReference type="Proteomes" id="UP000663879"/>
    </source>
</evidence>
<dbReference type="InterPro" id="IPR006629">
    <property type="entry name" value="LITAF"/>
</dbReference>
<feature type="non-terminal residue" evidence="10">
    <location>
        <position position="1"/>
    </location>
</feature>
<comment type="subcellular location">
    <subcellularLocation>
        <location evidence="2">Endosome membrane</location>
        <topology evidence="2">Peripheral membrane protein</topology>
    </subcellularLocation>
    <subcellularLocation>
        <location evidence="1">Late endosome membrane</location>
    </subcellularLocation>
    <subcellularLocation>
        <location evidence="3">Lysosome membrane</location>
        <topology evidence="3">Peripheral membrane protein</topology>
        <orientation evidence="3">Cytoplasmic side</orientation>
    </subcellularLocation>
</comment>
<evidence type="ECO:0000256" key="4">
    <source>
        <dbReference type="ARBA" id="ARBA00005975"/>
    </source>
</evidence>
<evidence type="ECO:0000256" key="2">
    <source>
        <dbReference type="ARBA" id="ARBA00004481"/>
    </source>
</evidence>
<dbReference type="InterPro" id="IPR037519">
    <property type="entry name" value="LITAF_fam"/>
</dbReference>
<comment type="similarity">
    <text evidence="4">Belongs to the CDIP1/LITAF family.</text>
</comment>
<dbReference type="PANTHER" id="PTHR23292:SF6">
    <property type="entry name" value="FI16602P1-RELATED"/>
    <property type="match status" value="1"/>
</dbReference>
<evidence type="ECO:0000256" key="5">
    <source>
        <dbReference type="ARBA" id="ARBA00022723"/>
    </source>
</evidence>
<evidence type="ECO:0000256" key="7">
    <source>
        <dbReference type="ARBA" id="ARBA00023136"/>
    </source>
</evidence>
<dbReference type="PANTHER" id="PTHR23292">
    <property type="entry name" value="LIPOPOLYSACCHARIDE-INDUCED TUMOR NECROSIS FACTOR-ALPHA FACTOR"/>
    <property type="match status" value="1"/>
</dbReference>
<dbReference type="Pfam" id="PF10601">
    <property type="entry name" value="zf-LITAF-like"/>
    <property type="match status" value="1"/>
</dbReference>
<organism evidence="10 11">
    <name type="scientific">Brachionus calyciflorus</name>
    <dbReference type="NCBI Taxonomy" id="104777"/>
    <lineage>
        <taxon>Eukaryota</taxon>
        <taxon>Metazoa</taxon>
        <taxon>Spiralia</taxon>
        <taxon>Gnathifera</taxon>
        <taxon>Rotifera</taxon>
        <taxon>Eurotatoria</taxon>
        <taxon>Monogononta</taxon>
        <taxon>Pseudotrocha</taxon>
        <taxon>Ploima</taxon>
        <taxon>Brachionidae</taxon>
        <taxon>Brachionus</taxon>
    </lineage>
</organism>
<evidence type="ECO:0000313" key="10">
    <source>
        <dbReference type="EMBL" id="CAF1023518.1"/>
    </source>
</evidence>
<dbReference type="GO" id="GO:0008270">
    <property type="term" value="F:zinc ion binding"/>
    <property type="evidence" value="ECO:0007669"/>
    <property type="project" value="TreeGrafter"/>
</dbReference>
<keyword evidence="8" id="KW-1133">Transmembrane helix</keyword>
<feature type="transmembrane region" description="Helical" evidence="8">
    <location>
        <begin position="76"/>
        <end position="96"/>
    </location>
</feature>
<reference evidence="10" key="1">
    <citation type="submission" date="2021-02" db="EMBL/GenBank/DDBJ databases">
        <authorList>
            <person name="Nowell W R."/>
        </authorList>
    </citation>
    <scope>NUCLEOTIDE SEQUENCE</scope>
    <source>
        <strain evidence="10">Ploen Becks lab</strain>
    </source>
</reference>
<evidence type="ECO:0000256" key="3">
    <source>
        <dbReference type="ARBA" id="ARBA00004630"/>
    </source>
</evidence>
<gene>
    <name evidence="10" type="ORF">OXX778_LOCUS17499</name>
</gene>